<accession>A0A4C1WAE6</accession>
<dbReference type="AlphaFoldDB" id="A0A4C1WAE6"/>
<evidence type="ECO:0000256" key="1">
    <source>
        <dbReference type="SAM" id="MobiDB-lite"/>
    </source>
</evidence>
<name>A0A4C1WAE6_EUMVA</name>
<dbReference type="Proteomes" id="UP000299102">
    <property type="component" value="Unassembled WGS sequence"/>
</dbReference>
<reference evidence="2 3" key="1">
    <citation type="journal article" date="2019" name="Commun. Biol.">
        <title>The bagworm genome reveals a unique fibroin gene that provides high tensile strength.</title>
        <authorList>
            <person name="Kono N."/>
            <person name="Nakamura H."/>
            <person name="Ohtoshi R."/>
            <person name="Tomita M."/>
            <person name="Numata K."/>
            <person name="Arakawa K."/>
        </authorList>
    </citation>
    <scope>NUCLEOTIDE SEQUENCE [LARGE SCALE GENOMIC DNA]</scope>
</reference>
<sequence length="80" mass="9046">MVKRRRRRDTAVRDNADASLTTYGPQTRRRRALAIEYKIAAGIETLSGNTMRIGSMLMVDIKGEGVDPRPRGRSRGRVLF</sequence>
<feature type="region of interest" description="Disordered" evidence="1">
    <location>
        <begin position="1"/>
        <end position="23"/>
    </location>
</feature>
<comment type="caution">
    <text evidence="2">The sequence shown here is derived from an EMBL/GenBank/DDBJ whole genome shotgun (WGS) entry which is preliminary data.</text>
</comment>
<evidence type="ECO:0000313" key="3">
    <source>
        <dbReference type="Proteomes" id="UP000299102"/>
    </source>
</evidence>
<dbReference type="EMBL" id="BGZK01000515">
    <property type="protein sequence ID" value="GBP48011.1"/>
    <property type="molecule type" value="Genomic_DNA"/>
</dbReference>
<evidence type="ECO:0000313" key="2">
    <source>
        <dbReference type="EMBL" id="GBP48011.1"/>
    </source>
</evidence>
<organism evidence="2 3">
    <name type="scientific">Eumeta variegata</name>
    <name type="common">Bagworm moth</name>
    <name type="synonym">Eumeta japonica</name>
    <dbReference type="NCBI Taxonomy" id="151549"/>
    <lineage>
        <taxon>Eukaryota</taxon>
        <taxon>Metazoa</taxon>
        <taxon>Ecdysozoa</taxon>
        <taxon>Arthropoda</taxon>
        <taxon>Hexapoda</taxon>
        <taxon>Insecta</taxon>
        <taxon>Pterygota</taxon>
        <taxon>Neoptera</taxon>
        <taxon>Endopterygota</taxon>
        <taxon>Lepidoptera</taxon>
        <taxon>Glossata</taxon>
        <taxon>Ditrysia</taxon>
        <taxon>Tineoidea</taxon>
        <taxon>Psychidae</taxon>
        <taxon>Oiketicinae</taxon>
        <taxon>Eumeta</taxon>
    </lineage>
</organism>
<protein>
    <submittedName>
        <fullName evidence="2">Uncharacterized protein</fullName>
    </submittedName>
</protein>
<keyword evidence="3" id="KW-1185">Reference proteome</keyword>
<gene>
    <name evidence="2" type="ORF">EVAR_83712_1</name>
</gene>
<proteinExistence type="predicted"/>